<keyword evidence="4 5" id="KW-0067">ATP-binding</keyword>
<dbReference type="OrthoDB" id="9801841at2"/>
<protein>
    <submittedName>
        <fullName evidence="8">Serine/threonine-protein kinase pkn1</fullName>
    </submittedName>
</protein>
<evidence type="ECO:0000256" key="5">
    <source>
        <dbReference type="PROSITE-ProRule" id="PRU10141"/>
    </source>
</evidence>
<dbReference type="SUPFAM" id="SSF56112">
    <property type="entry name" value="Protein kinase-like (PK-like)"/>
    <property type="match status" value="1"/>
</dbReference>
<keyword evidence="6" id="KW-0812">Transmembrane</keyword>
<dbReference type="STRING" id="715226.ABI_10370"/>
<gene>
    <name evidence="8" type="ORF">ABI_10370</name>
</gene>
<dbReference type="HOGENOM" id="CLU_007799_0_0_5"/>
<dbReference type="PANTHER" id="PTHR43289">
    <property type="entry name" value="MITOGEN-ACTIVATED PROTEIN KINASE KINASE KINASE 20-RELATED"/>
    <property type="match status" value="1"/>
</dbReference>
<dbReference type="GO" id="GO:0005524">
    <property type="term" value="F:ATP binding"/>
    <property type="evidence" value="ECO:0007669"/>
    <property type="project" value="UniProtKB-UniRule"/>
</dbReference>
<evidence type="ECO:0000259" key="7">
    <source>
        <dbReference type="PROSITE" id="PS50011"/>
    </source>
</evidence>
<dbReference type="eggNOG" id="COG0515">
    <property type="taxonomic scope" value="Bacteria"/>
</dbReference>
<dbReference type="InterPro" id="IPR017441">
    <property type="entry name" value="Protein_kinase_ATP_BS"/>
</dbReference>
<dbReference type="CDD" id="cd14014">
    <property type="entry name" value="STKc_PknB_like"/>
    <property type="match status" value="1"/>
</dbReference>
<proteinExistence type="predicted"/>
<dbReference type="GO" id="GO:0004674">
    <property type="term" value="F:protein serine/threonine kinase activity"/>
    <property type="evidence" value="ECO:0007669"/>
    <property type="project" value="TreeGrafter"/>
</dbReference>
<sequence>MTDLGSEREAISLFEALLDVPEPDRLAWIDEHTAGRPKVRERLLAMLQADTLHNLRTGGATDTVEPEREPERIGAYRITGLIGRGGMGSVYRGERATGDFAHTVAIKLIKAGLLSGSLVERFRRERQTLASLSHPNIARLYDGGETEDGAPYIVMEWVDGLPLQHWVEAEDPPLDRRLALFGDMCRAVGCAHRSLVVHRDLTPSNVLVTRDGVVKLIDFGIAKLTDTEAANEASRGTTKASLASAQLSLTPGFAAPERLISSEVTTAADIYSLGRLLDKLVPEGDEEIRAVIARATAVKPGDRYATAEALLGDIDAYRKDYPVAAMAGGRGYVFGKFIMRHRFGVAVAGIAAIAVVAAFGLVLSANHEAQLARAEAETRYAQTRELANTLLFDVYDEVSAVPGSTKARVLIAQTGVDYLEKLAEDRSAPVGVRIEAGKGFVRLSQVMGGGQDATLGRYKDATALLARGEAVLKAVHEENPDNAEAAAAYAGLLVEQSGNNLYNDSNSAKAREQALAAQALLKDRATTDVKLAATYLMAIQAEGDSWLWEDEFEKARDVLLRADAFYTGLKPEYRNDLSVLAGRSSSLRLLGEAWHKLKKPDEAKAVLAENIAVNRERVRRDPQNPKVTRGLILALRYNAIVHRTNGRDAEAQVTISEAFTLAQALQKRDPADTGALELVAAVGDVYAQVLTDRKQYDEAEKVSDDVIAAQRKRIEIADGAPFAVRGLATTLATRGGNFYNAGQYDKACEAWVQTRETWEGLAARGQLSQTDRTNGYAEVKDYLNKACNPPRDGLGDEV</sequence>
<dbReference type="InterPro" id="IPR011990">
    <property type="entry name" value="TPR-like_helical_dom_sf"/>
</dbReference>
<feature type="domain" description="Protein kinase" evidence="7">
    <location>
        <begin position="76"/>
        <end position="318"/>
    </location>
</feature>
<evidence type="ECO:0000256" key="1">
    <source>
        <dbReference type="ARBA" id="ARBA00022679"/>
    </source>
</evidence>
<dbReference type="PROSITE" id="PS00107">
    <property type="entry name" value="PROTEIN_KINASE_ATP"/>
    <property type="match status" value="1"/>
</dbReference>
<feature type="binding site" evidence="5">
    <location>
        <position position="107"/>
    </location>
    <ligand>
        <name>ATP</name>
        <dbReference type="ChEBI" id="CHEBI:30616"/>
    </ligand>
</feature>
<dbReference type="PROSITE" id="PS00109">
    <property type="entry name" value="PROTEIN_KINASE_TYR"/>
    <property type="match status" value="1"/>
</dbReference>
<organism evidence="8 9">
    <name type="scientific">Asticcacaulis biprosthecium C19</name>
    <dbReference type="NCBI Taxonomy" id="715226"/>
    <lineage>
        <taxon>Bacteria</taxon>
        <taxon>Pseudomonadati</taxon>
        <taxon>Pseudomonadota</taxon>
        <taxon>Alphaproteobacteria</taxon>
        <taxon>Caulobacterales</taxon>
        <taxon>Caulobacteraceae</taxon>
        <taxon>Asticcacaulis</taxon>
    </lineage>
</organism>
<keyword evidence="2 5" id="KW-0547">Nucleotide-binding</keyword>
<evidence type="ECO:0000256" key="6">
    <source>
        <dbReference type="SAM" id="Phobius"/>
    </source>
</evidence>
<evidence type="ECO:0000313" key="9">
    <source>
        <dbReference type="Proteomes" id="UP000006512"/>
    </source>
</evidence>
<dbReference type="Proteomes" id="UP000006512">
    <property type="component" value="Unassembled WGS sequence"/>
</dbReference>
<feature type="transmembrane region" description="Helical" evidence="6">
    <location>
        <begin position="343"/>
        <end position="363"/>
    </location>
</feature>
<reference evidence="9" key="1">
    <citation type="submission" date="2011-03" db="EMBL/GenBank/DDBJ databases">
        <title>Draft genome sequence of Brevundimonas diminuta.</title>
        <authorList>
            <person name="Brown P.J.B."/>
            <person name="Buechlein A."/>
            <person name="Hemmerich C."/>
            <person name="Brun Y.V."/>
        </authorList>
    </citation>
    <scope>NUCLEOTIDE SEQUENCE [LARGE SCALE GENOMIC DNA]</scope>
    <source>
        <strain evidence="9">C19</strain>
    </source>
</reference>
<dbReference type="SUPFAM" id="SSF48452">
    <property type="entry name" value="TPR-like"/>
    <property type="match status" value="1"/>
</dbReference>
<dbReference type="Gene3D" id="1.10.510.10">
    <property type="entry name" value="Transferase(Phosphotransferase) domain 1"/>
    <property type="match status" value="1"/>
</dbReference>
<keyword evidence="1" id="KW-0808">Transferase</keyword>
<dbReference type="PANTHER" id="PTHR43289:SF34">
    <property type="entry name" value="SERINE_THREONINE-PROTEIN KINASE YBDM-RELATED"/>
    <property type="match status" value="1"/>
</dbReference>
<dbReference type="InterPro" id="IPR011009">
    <property type="entry name" value="Kinase-like_dom_sf"/>
</dbReference>
<dbReference type="Gene3D" id="1.25.40.10">
    <property type="entry name" value="Tetratricopeptide repeat domain"/>
    <property type="match status" value="1"/>
</dbReference>
<evidence type="ECO:0000313" key="8">
    <source>
        <dbReference type="EMBL" id="EGF92600.1"/>
    </source>
</evidence>
<keyword evidence="6" id="KW-0472">Membrane</keyword>
<evidence type="ECO:0000256" key="3">
    <source>
        <dbReference type="ARBA" id="ARBA00022777"/>
    </source>
</evidence>
<keyword evidence="9" id="KW-1185">Reference proteome</keyword>
<dbReference type="Gene3D" id="3.30.200.20">
    <property type="entry name" value="Phosphorylase Kinase, domain 1"/>
    <property type="match status" value="1"/>
</dbReference>
<dbReference type="InterPro" id="IPR008266">
    <property type="entry name" value="Tyr_kinase_AS"/>
</dbReference>
<keyword evidence="6" id="KW-1133">Transmembrane helix</keyword>
<keyword evidence="3 8" id="KW-0418">Kinase</keyword>
<dbReference type="Pfam" id="PF00069">
    <property type="entry name" value="Pkinase"/>
    <property type="match status" value="1"/>
</dbReference>
<dbReference type="EMBL" id="GL883077">
    <property type="protein sequence ID" value="EGF92600.1"/>
    <property type="molecule type" value="Genomic_DNA"/>
</dbReference>
<dbReference type="InterPro" id="IPR000719">
    <property type="entry name" value="Prot_kinase_dom"/>
</dbReference>
<dbReference type="PROSITE" id="PS50011">
    <property type="entry name" value="PROTEIN_KINASE_DOM"/>
    <property type="match status" value="1"/>
</dbReference>
<evidence type="ECO:0000256" key="4">
    <source>
        <dbReference type="ARBA" id="ARBA00022840"/>
    </source>
</evidence>
<dbReference type="RefSeq" id="WP_006271780.1">
    <property type="nucleotide sequence ID" value="NZ_GL883077.1"/>
</dbReference>
<dbReference type="AlphaFoldDB" id="F4QH63"/>
<accession>F4QH63</accession>
<name>F4QH63_9CAUL</name>
<evidence type="ECO:0000256" key="2">
    <source>
        <dbReference type="ARBA" id="ARBA00022741"/>
    </source>
</evidence>